<feature type="transmembrane region" description="Helical" evidence="1">
    <location>
        <begin position="471"/>
        <end position="495"/>
    </location>
</feature>
<sequence>MAHIRTLSALEDLGLTPAEQALLQACETGSECALDGGGLPDTDIPQHAREIRAEVLRFLIIGGCEACAFHEAGVVLKGAVITGELDLNYCKAPGAIDIQNSVFEQKIKAVGLRSELINFDGSHLSGLEAQGMEITGSVLMRSTLHTRSIELNGATVGGQLSLRKAVLNVTSKNAINGQNIHVEGHMILHGLQANATLYLMSGVIGGQINFRDSTFGSEEGTALQGQSLTVHDMMIWKNVTVTGGAIQFLSAKFQSISTDFENWPGQGDLKIDGMVYDRISASKTGADEFLAWLAKGSKHKGTFRPQPYTQLAKVLHDMGHDTTARKVLEKREELLRKDERRKMGVWAPLHYVFADKALKHLIGYGHRPFKSLWALAFLILAAIIPAHFAWDEGSMTPNSPVILNSQGWAAHLDAQNPADSWSAKEAAGQDWETFNRYAYGFDVVMPIINFGQTDAWAPSTNRGWWGQQLYWLRWVLAVAGWIVSALGAAAITGLIRRD</sequence>
<evidence type="ECO:0000256" key="1">
    <source>
        <dbReference type="SAM" id="Phobius"/>
    </source>
</evidence>
<keyword evidence="1" id="KW-0472">Membrane</keyword>
<organism evidence="2 3">
    <name type="scientific">Ascidiaceihabitans donghaensis</name>
    <dbReference type="NCBI Taxonomy" id="1510460"/>
    <lineage>
        <taxon>Bacteria</taxon>
        <taxon>Pseudomonadati</taxon>
        <taxon>Pseudomonadota</taxon>
        <taxon>Alphaproteobacteria</taxon>
        <taxon>Rhodobacterales</taxon>
        <taxon>Paracoccaceae</taxon>
        <taxon>Ascidiaceihabitans</taxon>
    </lineage>
</organism>
<evidence type="ECO:0000313" key="3">
    <source>
        <dbReference type="Proteomes" id="UP000244880"/>
    </source>
</evidence>
<feature type="transmembrane region" description="Helical" evidence="1">
    <location>
        <begin position="372"/>
        <end position="390"/>
    </location>
</feature>
<dbReference type="RefSeq" id="WP_108827768.1">
    <property type="nucleotide sequence ID" value="NZ_OMOR01000001.1"/>
</dbReference>
<evidence type="ECO:0000313" key="2">
    <source>
        <dbReference type="EMBL" id="SPH20571.1"/>
    </source>
</evidence>
<dbReference type="OrthoDB" id="6865449at2"/>
<gene>
    <name evidence="2" type="ORF">ASD8599_01308</name>
</gene>
<accession>A0A2R8BBW9</accession>
<dbReference type="Proteomes" id="UP000244880">
    <property type="component" value="Unassembled WGS sequence"/>
</dbReference>
<evidence type="ECO:0008006" key="4">
    <source>
        <dbReference type="Google" id="ProtNLM"/>
    </source>
</evidence>
<keyword evidence="1" id="KW-1133">Transmembrane helix</keyword>
<protein>
    <recommendedName>
        <fullName evidence="4">Membrane-associated oxidoreductase</fullName>
    </recommendedName>
</protein>
<proteinExistence type="predicted"/>
<keyword evidence="3" id="KW-1185">Reference proteome</keyword>
<keyword evidence="1" id="KW-0812">Transmembrane</keyword>
<name>A0A2R8BBW9_9RHOB</name>
<reference evidence="2 3" key="1">
    <citation type="submission" date="2018-03" db="EMBL/GenBank/DDBJ databases">
        <authorList>
            <person name="Keele B.F."/>
        </authorList>
    </citation>
    <scope>NUCLEOTIDE SEQUENCE [LARGE SCALE GENOMIC DNA]</scope>
    <source>
        <strain evidence="2 3">CECT 8599</strain>
    </source>
</reference>
<dbReference type="EMBL" id="OMOR01000001">
    <property type="protein sequence ID" value="SPH20571.1"/>
    <property type="molecule type" value="Genomic_DNA"/>
</dbReference>
<dbReference type="AlphaFoldDB" id="A0A2R8BBW9"/>